<dbReference type="OrthoDB" id="941624at2759"/>
<dbReference type="Gene3D" id="3.30.1380.20">
    <property type="entry name" value="Trafficking protein particle complex subunit 3"/>
    <property type="match status" value="1"/>
</dbReference>
<feature type="region of interest" description="Disordered" evidence="2">
    <location>
        <begin position="72"/>
        <end position="96"/>
    </location>
</feature>
<feature type="compositionally biased region" description="Polar residues" evidence="2">
    <location>
        <begin position="1"/>
        <end position="15"/>
    </location>
</feature>
<feature type="compositionally biased region" description="Polar residues" evidence="2">
    <location>
        <begin position="239"/>
        <end position="254"/>
    </location>
</feature>
<dbReference type="STRING" id="1890683.A0A427YC63"/>
<evidence type="ECO:0000313" key="3">
    <source>
        <dbReference type="EMBL" id="RSH88710.1"/>
    </source>
</evidence>
<protein>
    <submittedName>
        <fullName evidence="3">Trafficking protein particle complex subunit 33</fullName>
    </submittedName>
</protein>
<keyword evidence="4" id="KW-1185">Reference proteome</keyword>
<gene>
    <name evidence="3" type="primary">TRS33</name>
    <name evidence="3" type="ORF">EHS25_002937</name>
</gene>
<dbReference type="InterPro" id="IPR037992">
    <property type="entry name" value="TRAPPC6/Trs33"/>
</dbReference>
<dbReference type="Pfam" id="PF04051">
    <property type="entry name" value="TRAPP"/>
    <property type="match status" value="1"/>
</dbReference>
<feature type="region of interest" description="Disordered" evidence="2">
    <location>
        <begin position="239"/>
        <end position="275"/>
    </location>
</feature>
<dbReference type="EMBL" id="RSCD01000016">
    <property type="protein sequence ID" value="RSH88710.1"/>
    <property type="molecule type" value="Genomic_DNA"/>
</dbReference>
<comment type="caution">
    <text evidence="3">The sequence shown here is derived from an EMBL/GenBank/DDBJ whole genome shotgun (WGS) entry which is preliminary data.</text>
</comment>
<accession>A0A427YC63</accession>
<proteinExistence type="inferred from homology"/>
<dbReference type="GO" id="GO:0005802">
    <property type="term" value="C:trans-Golgi network"/>
    <property type="evidence" value="ECO:0007669"/>
    <property type="project" value="TreeGrafter"/>
</dbReference>
<feature type="region of interest" description="Disordered" evidence="2">
    <location>
        <begin position="1"/>
        <end position="20"/>
    </location>
</feature>
<reference evidence="3 4" key="1">
    <citation type="submission" date="2018-11" db="EMBL/GenBank/DDBJ databases">
        <title>Genome sequence of Saitozyma podzolica DSM 27192.</title>
        <authorList>
            <person name="Aliyu H."/>
            <person name="Gorte O."/>
            <person name="Ochsenreither K."/>
        </authorList>
    </citation>
    <scope>NUCLEOTIDE SEQUENCE [LARGE SCALE GENOMIC DNA]</scope>
    <source>
        <strain evidence="3 4">DSM 27192</strain>
    </source>
</reference>
<comment type="similarity">
    <text evidence="1">Belongs to the TRAPP small subunits family. BET3 subfamily.</text>
</comment>
<dbReference type="PANTHER" id="PTHR12817">
    <property type="entry name" value="TRAFFICKING PROTEIN PARTICLE COMPLEX SUBUNIT 6B"/>
    <property type="match status" value="1"/>
</dbReference>
<dbReference type="PANTHER" id="PTHR12817:SF0">
    <property type="entry name" value="GEO08327P1"/>
    <property type="match status" value="1"/>
</dbReference>
<dbReference type="InterPro" id="IPR024096">
    <property type="entry name" value="NO_sig/Golgi_transp_ligand-bd"/>
</dbReference>
<sequence>MSRPSSTSGHTQVTPTVPPAVHALASPTPLLIDAQLPGYLVPSVLSLLRDSAAHVVRQKRLAEDALRAEGLLPSTGAGTDVNGNGNGKGKGRAAEDDEAELIEGEMIKRVERIGLMVGGYIAEKLTLARPPLASHLDIIKFICKDLFLYVYSKQIDNLRTNHRGVFVLQSHAFPPLVPLSSYRGSAADMEAAKAHLVFPQALVQGALARLGMPASVTAETSGLPQCTFQIRTVKASNAPTSATNTPAVPSSGTPVPSAGPGLPASASTGLGIAGT</sequence>
<dbReference type="SUPFAM" id="SSF111126">
    <property type="entry name" value="Ligand-binding domain in the NO signalling and Golgi transport"/>
    <property type="match status" value="1"/>
</dbReference>
<dbReference type="GO" id="GO:0005801">
    <property type="term" value="C:cis-Golgi network"/>
    <property type="evidence" value="ECO:0007669"/>
    <property type="project" value="TreeGrafter"/>
</dbReference>
<dbReference type="InterPro" id="IPR007194">
    <property type="entry name" value="TRAPP_component"/>
</dbReference>
<organism evidence="3 4">
    <name type="scientific">Saitozyma podzolica</name>
    <dbReference type="NCBI Taxonomy" id="1890683"/>
    <lineage>
        <taxon>Eukaryota</taxon>
        <taxon>Fungi</taxon>
        <taxon>Dikarya</taxon>
        <taxon>Basidiomycota</taxon>
        <taxon>Agaricomycotina</taxon>
        <taxon>Tremellomycetes</taxon>
        <taxon>Tremellales</taxon>
        <taxon>Trimorphomycetaceae</taxon>
        <taxon>Saitozyma</taxon>
    </lineage>
</organism>
<evidence type="ECO:0000313" key="4">
    <source>
        <dbReference type="Proteomes" id="UP000279259"/>
    </source>
</evidence>
<dbReference type="GO" id="GO:0030008">
    <property type="term" value="C:TRAPP complex"/>
    <property type="evidence" value="ECO:0007669"/>
    <property type="project" value="TreeGrafter"/>
</dbReference>
<dbReference type="Proteomes" id="UP000279259">
    <property type="component" value="Unassembled WGS sequence"/>
</dbReference>
<name>A0A427YC63_9TREE</name>
<dbReference type="GO" id="GO:0006888">
    <property type="term" value="P:endoplasmic reticulum to Golgi vesicle-mediated transport"/>
    <property type="evidence" value="ECO:0007669"/>
    <property type="project" value="TreeGrafter"/>
</dbReference>
<evidence type="ECO:0000256" key="2">
    <source>
        <dbReference type="SAM" id="MobiDB-lite"/>
    </source>
</evidence>
<evidence type="ECO:0000256" key="1">
    <source>
        <dbReference type="ARBA" id="ARBA00006218"/>
    </source>
</evidence>
<dbReference type="CDD" id="cd14944">
    <property type="entry name" value="TRAPPC6A_Trs33"/>
    <property type="match status" value="1"/>
</dbReference>
<dbReference type="AlphaFoldDB" id="A0A427YC63"/>